<gene>
    <name evidence="2" type="ORF">MCOR_24054</name>
</gene>
<reference evidence="2 3" key="1">
    <citation type="submission" date="2020-06" db="EMBL/GenBank/DDBJ databases">
        <authorList>
            <person name="Li R."/>
            <person name="Bekaert M."/>
        </authorList>
    </citation>
    <scope>NUCLEOTIDE SEQUENCE [LARGE SCALE GENOMIC DNA]</scope>
    <source>
        <strain evidence="3">wild</strain>
    </source>
</reference>
<feature type="domain" description="MAM" evidence="1">
    <location>
        <begin position="1"/>
        <end position="95"/>
    </location>
</feature>
<dbReference type="Proteomes" id="UP000507470">
    <property type="component" value="Unassembled WGS sequence"/>
</dbReference>
<dbReference type="SMART" id="SM00137">
    <property type="entry name" value="MAM"/>
    <property type="match status" value="2"/>
</dbReference>
<organism evidence="2 3">
    <name type="scientific">Mytilus coruscus</name>
    <name type="common">Sea mussel</name>
    <dbReference type="NCBI Taxonomy" id="42192"/>
    <lineage>
        <taxon>Eukaryota</taxon>
        <taxon>Metazoa</taxon>
        <taxon>Spiralia</taxon>
        <taxon>Lophotrochozoa</taxon>
        <taxon>Mollusca</taxon>
        <taxon>Bivalvia</taxon>
        <taxon>Autobranchia</taxon>
        <taxon>Pteriomorphia</taxon>
        <taxon>Mytilida</taxon>
        <taxon>Mytiloidea</taxon>
        <taxon>Mytilidae</taxon>
        <taxon>Mytilinae</taxon>
        <taxon>Mytilus</taxon>
    </lineage>
</organism>
<sequence length="550" mass="60509">MIHSPSFQVTGNSILSFWYHMNGNGIGSLNVYLVSKGTRHRLWQKTGRQSPDWLLATIPISSGSYQIELEATAKYHYGSDLAVDDITFRKALSSLQLTTPPSSPTTVKIAALPINCNFEDGLCGFKTDNSNFSSASWTRKSGTESLGNFTFLRGDNTTGSGSYLSLTIANKRALIADRASLYIPAIRSQKMTCLTFAYSLPSNTSGVIQIFQTGANTGTATLMKQLSGYHGPHWKSSFVQFLPSFEPLKVVIEGYYSGEPGCVVTIDDIHFVEGICDEYDKSTTRAATTITIPTTKTSPAMFFNKTSSCHSEYFGLLSALSCDFTSDFCNYTTINSPVHWQRKKGAGGNRWLSKIPERKNTLSGYYLTLNVSTYLVRHGDGILKTPEINLTSVCLEFSYSLPGTSSGIKVEKETSLGHVKTIWQKSGITNSGKWSTKALVINSLDRYKASTNSYKNSSLSYVGIDDIHIYGKLETSTSSSAGATAFVTNLTTPKTKITDWITASRLKTTITHATKPITEKSTEHMLVQTTVQQTHISTNSNLYRKIFFIQ</sequence>
<dbReference type="GO" id="GO:0016020">
    <property type="term" value="C:membrane"/>
    <property type="evidence" value="ECO:0007669"/>
    <property type="project" value="InterPro"/>
</dbReference>
<accession>A0A6J8C1A1</accession>
<dbReference type="PANTHER" id="PTHR23282:SF101">
    <property type="entry name" value="MAM DOMAIN-CONTAINING PROTEIN"/>
    <property type="match status" value="1"/>
</dbReference>
<evidence type="ECO:0000259" key="1">
    <source>
        <dbReference type="PROSITE" id="PS50060"/>
    </source>
</evidence>
<evidence type="ECO:0000313" key="2">
    <source>
        <dbReference type="EMBL" id="CAC5388819.1"/>
    </source>
</evidence>
<dbReference type="Pfam" id="PF00629">
    <property type="entry name" value="MAM"/>
    <property type="match status" value="3"/>
</dbReference>
<dbReference type="InterPro" id="IPR000998">
    <property type="entry name" value="MAM_dom"/>
</dbReference>
<dbReference type="InterPro" id="IPR013320">
    <property type="entry name" value="ConA-like_dom_sf"/>
</dbReference>
<dbReference type="InterPro" id="IPR051560">
    <property type="entry name" value="MAM_domain-containing"/>
</dbReference>
<name>A0A6J8C1A1_MYTCO</name>
<dbReference type="OrthoDB" id="6102619at2759"/>
<feature type="domain" description="MAM" evidence="1">
    <location>
        <begin position="114"/>
        <end position="278"/>
    </location>
</feature>
<dbReference type="SUPFAM" id="SSF49899">
    <property type="entry name" value="Concanavalin A-like lectins/glucanases"/>
    <property type="match status" value="3"/>
</dbReference>
<feature type="domain" description="MAM" evidence="1">
    <location>
        <begin position="320"/>
        <end position="469"/>
    </location>
</feature>
<proteinExistence type="predicted"/>
<dbReference type="PANTHER" id="PTHR23282">
    <property type="entry name" value="APICAL ENDOSOMAL GLYCOPROTEIN PRECURSOR"/>
    <property type="match status" value="1"/>
</dbReference>
<dbReference type="CDD" id="cd06263">
    <property type="entry name" value="MAM"/>
    <property type="match status" value="2"/>
</dbReference>
<dbReference type="EMBL" id="CACVKT020004265">
    <property type="protein sequence ID" value="CAC5388819.1"/>
    <property type="molecule type" value="Genomic_DNA"/>
</dbReference>
<dbReference type="PROSITE" id="PS50060">
    <property type="entry name" value="MAM_2"/>
    <property type="match status" value="3"/>
</dbReference>
<evidence type="ECO:0000313" key="3">
    <source>
        <dbReference type="Proteomes" id="UP000507470"/>
    </source>
</evidence>
<dbReference type="Gene3D" id="2.60.120.200">
    <property type="match status" value="3"/>
</dbReference>
<protein>
    <recommendedName>
        <fullName evidence="1">MAM domain-containing protein</fullName>
    </recommendedName>
</protein>
<dbReference type="AlphaFoldDB" id="A0A6J8C1A1"/>
<keyword evidence="3" id="KW-1185">Reference proteome</keyword>